<keyword evidence="22" id="KW-1185">Reference proteome</keyword>
<evidence type="ECO:0000259" key="19">
    <source>
        <dbReference type="PROSITE" id="PS50110"/>
    </source>
</evidence>
<evidence type="ECO:0000256" key="11">
    <source>
        <dbReference type="ARBA" id="ARBA00022989"/>
    </source>
</evidence>
<evidence type="ECO:0000256" key="4">
    <source>
        <dbReference type="ARBA" id="ARBA00022475"/>
    </source>
</evidence>
<evidence type="ECO:0000259" key="20">
    <source>
        <dbReference type="PROSITE" id="PS50894"/>
    </source>
</evidence>
<dbReference type="EC" id="2.7.13.3" evidence="3"/>
<dbReference type="InterPro" id="IPR036097">
    <property type="entry name" value="HisK_dim/P_sf"/>
</dbReference>
<dbReference type="PROSITE" id="PS50110">
    <property type="entry name" value="RESPONSE_REGULATORY"/>
    <property type="match status" value="1"/>
</dbReference>
<evidence type="ECO:0000256" key="5">
    <source>
        <dbReference type="ARBA" id="ARBA00022553"/>
    </source>
</evidence>
<dbReference type="SUPFAM" id="SSF55785">
    <property type="entry name" value="PYP-like sensor domain (PAS domain)"/>
    <property type="match status" value="1"/>
</dbReference>
<dbReference type="InterPro" id="IPR035965">
    <property type="entry name" value="PAS-like_dom_sf"/>
</dbReference>
<feature type="domain" description="HPt" evidence="20">
    <location>
        <begin position="582"/>
        <end position="680"/>
    </location>
</feature>
<comment type="subcellular location">
    <subcellularLocation>
        <location evidence="2">Cell membrane</location>
        <topology evidence="2">Multi-pass membrane protein</topology>
    </subcellularLocation>
</comment>
<dbReference type="Pfam" id="PF00512">
    <property type="entry name" value="HisKA"/>
    <property type="match status" value="1"/>
</dbReference>
<dbReference type="InterPro" id="IPR036641">
    <property type="entry name" value="HPT_dom_sf"/>
</dbReference>
<dbReference type="InterPro" id="IPR005467">
    <property type="entry name" value="His_kinase_dom"/>
</dbReference>
<organism evidence="21 22">
    <name type="scientific">Aestuariispira insulae</name>
    <dbReference type="NCBI Taxonomy" id="1461337"/>
    <lineage>
        <taxon>Bacteria</taxon>
        <taxon>Pseudomonadati</taxon>
        <taxon>Pseudomonadota</taxon>
        <taxon>Alphaproteobacteria</taxon>
        <taxon>Rhodospirillales</taxon>
        <taxon>Kiloniellaceae</taxon>
        <taxon>Aestuariispira</taxon>
    </lineage>
</organism>
<keyword evidence="7" id="KW-0812">Transmembrane</keyword>
<keyword evidence="6" id="KW-0808">Transferase</keyword>
<dbReference type="Gene3D" id="1.20.120.160">
    <property type="entry name" value="HPT domain"/>
    <property type="match status" value="1"/>
</dbReference>
<evidence type="ECO:0000313" key="22">
    <source>
        <dbReference type="Proteomes" id="UP000256845"/>
    </source>
</evidence>
<dbReference type="SMART" id="SM00387">
    <property type="entry name" value="HATPase_c"/>
    <property type="match status" value="1"/>
</dbReference>
<evidence type="ECO:0000256" key="2">
    <source>
        <dbReference type="ARBA" id="ARBA00004651"/>
    </source>
</evidence>
<dbReference type="InterPro" id="IPR008207">
    <property type="entry name" value="Sig_transdc_His_kin_Hpt_dom"/>
</dbReference>
<comment type="subunit">
    <text evidence="14">At low DSF concentrations, interacts with RpfF.</text>
</comment>
<evidence type="ECO:0000256" key="10">
    <source>
        <dbReference type="ARBA" id="ARBA00022840"/>
    </source>
</evidence>
<dbReference type="PRINTS" id="PR00344">
    <property type="entry name" value="BCTRLSENSOR"/>
</dbReference>
<dbReference type="Gene3D" id="3.30.450.20">
    <property type="entry name" value="PAS domain"/>
    <property type="match status" value="1"/>
</dbReference>
<dbReference type="Gene3D" id="3.40.50.2300">
    <property type="match status" value="1"/>
</dbReference>
<dbReference type="InterPro" id="IPR003594">
    <property type="entry name" value="HATPase_dom"/>
</dbReference>
<keyword evidence="13" id="KW-0472">Membrane</keyword>
<reference evidence="21 22" key="1">
    <citation type="submission" date="2018-07" db="EMBL/GenBank/DDBJ databases">
        <title>Genomic Encyclopedia of Type Strains, Phase III (KMG-III): the genomes of soil and plant-associated and newly described type strains.</title>
        <authorList>
            <person name="Whitman W."/>
        </authorList>
    </citation>
    <scope>NUCLEOTIDE SEQUENCE [LARGE SCALE GENOMIC DNA]</scope>
    <source>
        <strain evidence="21 22">CECT 8488</strain>
    </source>
</reference>
<feature type="modified residue" description="Phosphohistidine" evidence="16">
    <location>
        <position position="621"/>
    </location>
</feature>
<comment type="caution">
    <text evidence="21">The sequence shown here is derived from an EMBL/GenBank/DDBJ whole genome shotgun (WGS) entry which is preliminary data.</text>
</comment>
<evidence type="ECO:0000259" key="18">
    <source>
        <dbReference type="PROSITE" id="PS50109"/>
    </source>
</evidence>
<feature type="domain" description="Response regulatory" evidence="19">
    <location>
        <begin position="427"/>
        <end position="545"/>
    </location>
</feature>
<dbReference type="Pfam" id="PF02518">
    <property type="entry name" value="HATPase_c"/>
    <property type="match status" value="1"/>
</dbReference>
<evidence type="ECO:0000256" key="16">
    <source>
        <dbReference type="PROSITE-ProRule" id="PRU00110"/>
    </source>
</evidence>
<evidence type="ECO:0000256" key="12">
    <source>
        <dbReference type="ARBA" id="ARBA00023012"/>
    </source>
</evidence>
<gene>
    <name evidence="21" type="ORF">DFP90_101567</name>
</gene>
<dbReference type="Gene3D" id="3.30.565.10">
    <property type="entry name" value="Histidine kinase-like ATPase, C-terminal domain"/>
    <property type="match status" value="1"/>
</dbReference>
<dbReference type="SUPFAM" id="SSF47384">
    <property type="entry name" value="Homodimeric domain of signal transducing histidine kinase"/>
    <property type="match status" value="1"/>
</dbReference>
<dbReference type="InterPro" id="IPR004358">
    <property type="entry name" value="Sig_transdc_His_kin-like_C"/>
</dbReference>
<dbReference type="Pfam" id="PF01627">
    <property type="entry name" value="Hpt"/>
    <property type="match status" value="1"/>
</dbReference>
<dbReference type="SMART" id="SM00448">
    <property type="entry name" value="REC"/>
    <property type="match status" value="1"/>
</dbReference>
<keyword evidence="11" id="KW-1133">Transmembrane helix</keyword>
<dbReference type="Pfam" id="PF00072">
    <property type="entry name" value="Response_reg"/>
    <property type="match status" value="1"/>
</dbReference>
<dbReference type="Gene3D" id="1.10.287.130">
    <property type="match status" value="1"/>
</dbReference>
<dbReference type="SMART" id="SM00388">
    <property type="entry name" value="HisKA"/>
    <property type="match status" value="1"/>
</dbReference>
<evidence type="ECO:0000256" key="14">
    <source>
        <dbReference type="ARBA" id="ARBA00064003"/>
    </source>
</evidence>
<dbReference type="InterPro" id="IPR011006">
    <property type="entry name" value="CheY-like_superfamily"/>
</dbReference>
<keyword evidence="9 21" id="KW-0418">Kinase</keyword>
<dbReference type="PANTHER" id="PTHR45339">
    <property type="entry name" value="HYBRID SIGNAL TRANSDUCTION HISTIDINE KINASE J"/>
    <property type="match status" value="1"/>
</dbReference>
<dbReference type="SUPFAM" id="SSF55874">
    <property type="entry name" value="ATPase domain of HSP90 chaperone/DNA topoisomerase II/histidine kinase"/>
    <property type="match status" value="1"/>
</dbReference>
<evidence type="ECO:0000256" key="13">
    <source>
        <dbReference type="ARBA" id="ARBA00023136"/>
    </source>
</evidence>
<dbReference type="CDD" id="cd17546">
    <property type="entry name" value="REC_hyHK_CKI1_RcsC-like"/>
    <property type="match status" value="1"/>
</dbReference>
<accession>A0A3D9HW96</accession>
<comment type="catalytic activity">
    <reaction evidence="1">
        <text>ATP + protein L-histidine = ADP + protein N-phospho-L-histidine.</text>
        <dbReference type="EC" id="2.7.13.3"/>
    </reaction>
</comment>
<dbReference type="GO" id="GO:0005524">
    <property type="term" value="F:ATP binding"/>
    <property type="evidence" value="ECO:0007669"/>
    <property type="project" value="UniProtKB-KW"/>
</dbReference>
<evidence type="ECO:0000256" key="9">
    <source>
        <dbReference type="ARBA" id="ARBA00022777"/>
    </source>
</evidence>
<evidence type="ECO:0000256" key="7">
    <source>
        <dbReference type="ARBA" id="ARBA00022692"/>
    </source>
</evidence>
<evidence type="ECO:0000313" key="21">
    <source>
        <dbReference type="EMBL" id="RED53768.1"/>
    </source>
</evidence>
<dbReference type="InterPro" id="IPR003661">
    <property type="entry name" value="HisK_dim/P_dom"/>
</dbReference>
<dbReference type="AlphaFoldDB" id="A0A3D9HW96"/>
<dbReference type="PROSITE" id="PS50109">
    <property type="entry name" value="HIS_KIN"/>
    <property type="match status" value="1"/>
</dbReference>
<dbReference type="CDD" id="cd16922">
    <property type="entry name" value="HATPase_EvgS-ArcB-TorS-like"/>
    <property type="match status" value="1"/>
</dbReference>
<evidence type="ECO:0000256" key="3">
    <source>
        <dbReference type="ARBA" id="ARBA00012438"/>
    </source>
</evidence>
<dbReference type="FunFam" id="3.30.565.10:FF:000010">
    <property type="entry name" value="Sensor histidine kinase RcsC"/>
    <property type="match status" value="1"/>
</dbReference>
<name>A0A3D9HW96_9PROT</name>
<keyword evidence="4" id="KW-1003">Cell membrane</keyword>
<dbReference type="SUPFAM" id="SSF47226">
    <property type="entry name" value="Histidine-containing phosphotransfer domain, HPT domain"/>
    <property type="match status" value="1"/>
</dbReference>
<evidence type="ECO:0000256" key="15">
    <source>
        <dbReference type="ARBA" id="ARBA00068150"/>
    </source>
</evidence>
<proteinExistence type="predicted"/>
<protein>
    <recommendedName>
        <fullName evidence="15">Sensory/regulatory protein RpfC</fullName>
        <ecNumber evidence="3">2.7.13.3</ecNumber>
    </recommendedName>
</protein>
<dbReference type="PROSITE" id="PS50894">
    <property type="entry name" value="HPT"/>
    <property type="match status" value="1"/>
</dbReference>
<keyword evidence="5 17" id="KW-0597">Phosphoprotein</keyword>
<keyword evidence="12" id="KW-0902">Two-component regulatory system</keyword>
<keyword evidence="8" id="KW-0547">Nucleotide-binding</keyword>
<sequence>MRGSRNLSKAMGDPDKDAEAVLGAEDRLSDAVAFGLCLVSQELKIIRWNQWLADHSSISAAEAVGRTLFDLFPELEKSRFAFSLKGTLASGMAAYLSRSLNQSPFPLFSKSPGASRDERLQQEIQIMPFRLGSGARTALVQIRDATSDFSRERELRQLNEDFRQARVRAEEANLTKSQFLAAMSHEIRTPLNGVLGMTRLLRDSELNNAQIELVETILSSGSTLMAVLNDVLDMSKIEAGELELEKVDFEPRSLIVSVVSMFRTLAETKGIKLELDYQLPDDFALKGDPARLRQIVWNLLSNAIKFTEIGEVRLACELRPKRDDGKLEIQLQISDTGIGIAEEMQEKIFDPFQQADKSTTRTYGGTGLGLALVKNILSAMEGTISVESSDGEGTCFTLLLPMEEGWFGAIDTDKSYQPSGVIPENRRILVAEDNMVNARIAEAFLKKRNQLVTVVEDGQQAVDAMSSGNFDLIFMDVHMPVMDGLEATAAIRAFDDQEKSSVPIVGLTADAFIENHRIFRQGGMDDVLTKPVNERALDRVLYHFLSRRAPVMVDEPDDKDKSQAGSEIFNRAGFSRVATAVSKDVLLDILASAITSFDREMMNLKVGISQKDGAHCREALHAIKGLASTISADRLAGFTGQLEQNGADPADLDLIYQELSGLLQETEQAIDVELNRIREAKT</sequence>
<dbReference type="InterPro" id="IPR036890">
    <property type="entry name" value="HATPase_C_sf"/>
</dbReference>
<dbReference type="EMBL" id="QRDW01000001">
    <property type="protein sequence ID" value="RED53768.1"/>
    <property type="molecule type" value="Genomic_DNA"/>
</dbReference>
<dbReference type="FunFam" id="1.10.287.130:FF:000002">
    <property type="entry name" value="Two-component osmosensing histidine kinase"/>
    <property type="match status" value="1"/>
</dbReference>
<dbReference type="OrthoDB" id="9813151at2"/>
<feature type="modified residue" description="4-aspartylphosphate" evidence="17">
    <location>
        <position position="476"/>
    </location>
</feature>
<evidence type="ECO:0000256" key="8">
    <source>
        <dbReference type="ARBA" id="ARBA00022741"/>
    </source>
</evidence>
<evidence type="ECO:0000256" key="17">
    <source>
        <dbReference type="PROSITE-ProRule" id="PRU00169"/>
    </source>
</evidence>
<dbReference type="GO" id="GO:0000155">
    <property type="term" value="F:phosphorelay sensor kinase activity"/>
    <property type="evidence" value="ECO:0007669"/>
    <property type="project" value="InterPro"/>
</dbReference>
<evidence type="ECO:0000256" key="1">
    <source>
        <dbReference type="ARBA" id="ARBA00000085"/>
    </source>
</evidence>
<dbReference type="InterPro" id="IPR001789">
    <property type="entry name" value="Sig_transdc_resp-reg_receiver"/>
</dbReference>
<feature type="domain" description="Histidine kinase" evidence="18">
    <location>
        <begin position="182"/>
        <end position="404"/>
    </location>
</feature>
<keyword evidence="10" id="KW-0067">ATP-binding</keyword>
<evidence type="ECO:0000256" key="6">
    <source>
        <dbReference type="ARBA" id="ARBA00022679"/>
    </source>
</evidence>
<dbReference type="CDD" id="cd00082">
    <property type="entry name" value="HisKA"/>
    <property type="match status" value="1"/>
</dbReference>
<dbReference type="SUPFAM" id="SSF52172">
    <property type="entry name" value="CheY-like"/>
    <property type="match status" value="1"/>
</dbReference>
<dbReference type="PANTHER" id="PTHR45339:SF1">
    <property type="entry name" value="HYBRID SIGNAL TRANSDUCTION HISTIDINE KINASE J"/>
    <property type="match status" value="1"/>
</dbReference>
<dbReference type="GO" id="GO:0005886">
    <property type="term" value="C:plasma membrane"/>
    <property type="evidence" value="ECO:0007669"/>
    <property type="project" value="UniProtKB-SubCell"/>
</dbReference>
<dbReference type="Proteomes" id="UP000256845">
    <property type="component" value="Unassembled WGS sequence"/>
</dbReference>